<dbReference type="InterPro" id="IPR027417">
    <property type="entry name" value="P-loop_NTPase"/>
</dbReference>
<accession>A0A948WWC8</accession>
<dbReference type="PROSITE" id="PS50936">
    <property type="entry name" value="ENGC_GTPASE"/>
    <property type="match status" value="1"/>
</dbReference>
<name>A0A948WWC8_9BACT</name>
<feature type="binding site" evidence="10">
    <location>
        <position position="270"/>
    </location>
    <ligand>
        <name>Zn(2+)</name>
        <dbReference type="ChEBI" id="CHEBI:29105"/>
    </ligand>
</feature>
<evidence type="ECO:0000256" key="1">
    <source>
        <dbReference type="ARBA" id="ARBA00022490"/>
    </source>
</evidence>
<keyword evidence="7 10" id="KW-0862">Zinc</keyword>
<organism evidence="13 14">
    <name type="scientific">Candidatus Phocaeicola faecigallinarum</name>
    <dbReference type="NCBI Taxonomy" id="2838732"/>
    <lineage>
        <taxon>Bacteria</taxon>
        <taxon>Pseudomonadati</taxon>
        <taxon>Bacteroidota</taxon>
        <taxon>Bacteroidia</taxon>
        <taxon>Bacteroidales</taxon>
        <taxon>Bacteroidaceae</taxon>
        <taxon>Phocaeicola</taxon>
    </lineage>
</organism>
<dbReference type="AlphaFoldDB" id="A0A948WWC8"/>
<comment type="cofactor">
    <cofactor evidence="10">
        <name>Zn(2+)</name>
        <dbReference type="ChEBI" id="CHEBI:29105"/>
    </cofactor>
    <text evidence="10">Binds 1 zinc ion per subunit.</text>
</comment>
<gene>
    <name evidence="10 13" type="primary">rsgA</name>
    <name evidence="13" type="ORF">H9777_10920</name>
</gene>
<evidence type="ECO:0000256" key="6">
    <source>
        <dbReference type="ARBA" id="ARBA00022801"/>
    </source>
</evidence>
<keyword evidence="2 10" id="KW-0690">Ribosome biogenesis</keyword>
<dbReference type="InterPro" id="IPR004881">
    <property type="entry name" value="Ribosome_biogen_GTPase_RsgA"/>
</dbReference>
<feature type="binding site" evidence="10">
    <location>
        <position position="268"/>
    </location>
    <ligand>
        <name>Zn(2+)</name>
        <dbReference type="ChEBI" id="CHEBI:29105"/>
    </ligand>
</feature>
<dbReference type="InterPro" id="IPR012340">
    <property type="entry name" value="NA-bd_OB-fold"/>
</dbReference>
<comment type="function">
    <text evidence="10">One of several proteins that assist in the late maturation steps of the functional core of the 30S ribosomal subunit. Helps release RbfA from mature subunits. May play a role in the assembly of ribosomal proteins into the subunit. Circularly permuted GTPase that catalyzes slow GTP hydrolysis, GTPase activity is stimulated by the 30S ribosomal subunit.</text>
</comment>
<sequence>MDKGLVIKNTGSWYLVKTDDGSEVECKIKGNFRLKGIRSTNPVAVGDRVKIIRNQEGTAFITEIEDRKNYIIRRSSNLSKQSHIIASNLDQCMLIVTVNYPETSTTFIDRFLASAEAYRVPVCLVFNKTDRYSEDENRYLEGLINLYTTIGYQCYKVSALNNIGIEEIKKGLEGKITLFSGNSGVGKSTLINAILPGQNLKTGDISNVHNKGMHTTTFSEMFPVDGGGYIIDTPGIKGFGTFDMEEEEVGHYFKEIFKFSADCKYGNCTHRHEPGCAVREAVEKHYISESRYTSYLSILDDKEDGKYRSAY</sequence>
<keyword evidence="3 10" id="KW-0479">Metal-binding</keyword>
<dbReference type="GO" id="GO:0005525">
    <property type="term" value="F:GTP binding"/>
    <property type="evidence" value="ECO:0007669"/>
    <property type="project" value="UniProtKB-UniRule"/>
</dbReference>
<comment type="caution">
    <text evidence="13">The sequence shown here is derived from an EMBL/GenBank/DDBJ whole genome shotgun (WGS) entry which is preliminary data.</text>
</comment>
<dbReference type="EC" id="3.6.1.-" evidence="10"/>
<dbReference type="Proteomes" id="UP000783796">
    <property type="component" value="Unassembled WGS sequence"/>
</dbReference>
<dbReference type="GO" id="GO:0005737">
    <property type="term" value="C:cytoplasm"/>
    <property type="evidence" value="ECO:0007669"/>
    <property type="project" value="UniProtKB-SubCell"/>
</dbReference>
<dbReference type="GO" id="GO:0046872">
    <property type="term" value="F:metal ion binding"/>
    <property type="evidence" value="ECO:0007669"/>
    <property type="project" value="UniProtKB-KW"/>
</dbReference>
<dbReference type="CDD" id="cd04466">
    <property type="entry name" value="S1_YloQ_GTPase"/>
    <property type="match status" value="1"/>
</dbReference>
<dbReference type="PROSITE" id="PS51721">
    <property type="entry name" value="G_CP"/>
    <property type="match status" value="1"/>
</dbReference>
<dbReference type="Gene3D" id="3.40.50.300">
    <property type="entry name" value="P-loop containing nucleotide triphosphate hydrolases"/>
    <property type="match status" value="1"/>
</dbReference>
<dbReference type="GO" id="GO:0042274">
    <property type="term" value="P:ribosomal small subunit biogenesis"/>
    <property type="evidence" value="ECO:0007669"/>
    <property type="project" value="UniProtKB-UniRule"/>
</dbReference>
<comment type="subcellular location">
    <subcellularLocation>
        <location evidence="10">Cytoplasm</location>
    </subcellularLocation>
</comment>
<dbReference type="Gene3D" id="1.10.40.50">
    <property type="entry name" value="Probable gtpase engc, domain 3"/>
    <property type="match status" value="1"/>
</dbReference>
<dbReference type="NCBIfam" id="TIGR00157">
    <property type="entry name" value="ribosome small subunit-dependent GTPase A"/>
    <property type="match status" value="1"/>
</dbReference>
<evidence type="ECO:0000256" key="10">
    <source>
        <dbReference type="HAMAP-Rule" id="MF_01820"/>
    </source>
</evidence>
<dbReference type="InterPro" id="IPR030378">
    <property type="entry name" value="G_CP_dom"/>
</dbReference>
<evidence type="ECO:0000259" key="11">
    <source>
        <dbReference type="PROSITE" id="PS50936"/>
    </source>
</evidence>
<dbReference type="GO" id="GO:0019843">
    <property type="term" value="F:rRNA binding"/>
    <property type="evidence" value="ECO:0007669"/>
    <property type="project" value="UniProtKB-KW"/>
</dbReference>
<evidence type="ECO:0000259" key="12">
    <source>
        <dbReference type="PROSITE" id="PS51721"/>
    </source>
</evidence>
<evidence type="ECO:0000256" key="9">
    <source>
        <dbReference type="ARBA" id="ARBA00023134"/>
    </source>
</evidence>
<dbReference type="PANTHER" id="PTHR32120:SF11">
    <property type="entry name" value="SMALL RIBOSOMAL SUBUNIT BIOGENESIS GTPASE RSGA 1, MITOCHONDRIAL-RELATED"/>
    <property type="match status" value="1"/>
</dbReference>
<evidence type="ECO:0000256" key="2">
    <source>
        <dbReference type="ARBA" id="ARBA00022517"/>
    </source>
</evidence>
<keyword evidence="1 10" id="KW-0963">Cytoplasm</keyword>
<evidence type="ECO:0000313" key="14">
    <source>
        <dbReference type="Proteomes" id="UP000783796"/>
    </source>
</evidence>
<comment type="similarity">
    <text evidence="10">Belongs to the TRAFAC class YlqF/YawG GTPase family. RsgA subfamily.</text>
</comment>
<proteinExistence type="inferred from homology"/>
<feature type="binding site" evidence="10">
    <location>
        <position position="276"/>
    </location>
    <ligand>
        <name>Zn(2+)</name>
        <dbReference type="ChEBI" id="CHEBI:29105"/>
    </ligand>
</feature>
<dbReference type="SUPFAM" id="SSF50249">
    <property type="entry name" value="Nucleic acid-binding proteins"/>
    <property type="match status" value="1"/>
</dbReference>
<feature type="domain" description="CP-type G" evidence="12">
    <location>
        <begin position="78"/>
        <end position="239"/>
    </location>
</feature>
<dbReference type="InterPro" id="IPR010914">
    <property type="entry name" value="RsgA_GTPase_dom"/>
</dbReference>
<protein>
    <recommendedName>
        <fullName evidence="10">Small ribosomal subunit biogenesis GTPase RsgA</fullName>
        <ecNumber evidence="10">3.6.1.-</ecNumber>
    </recommendedName>
</protein>
<reference evidence="13" key="1">
    <citation type="journal article" date="2021" name="PeerJ">
        <title>Extensive microbial diversity within the chicken gut microbiome revealed by metagenomics and culture.</title>
        <authorList>
            <person name="Gilroy R."/>
            <person name="Ravi A."/>
            <person name="Getino M."/>
            <person name="Pursley I."/>
            <person name="Horton D.L."/>
            <person name="Alikhan N.F."/>
            <person name="Baker D."/>
            <person name="Gharbi K."/>
            <person name="Hall N."/>
            <person name="Watson M."/>
            <person name="Adriaenssens E.M."/>
            <person name="Foster-Nyarko E."/>
            <person name="Jarju S."/>
            <person name="Secka A."/>
            <person name="Antonio M."/>
            <person name="Oren A."/>
            <person name="Chaudhuri R.R."/>
            <person name="La Ragione R."/>
            <person name="Hildebrand F."/>
            <person name="Pallen M.J."/>
        </authorList>
    </citation>
    <scope>NUCLEOTIDE SEQUENCE</scope>
    <source>
        <strain evidence="13">G4-2901</strain>
    </source>
</reference>
<keyword evidence="4 10" id="KW-0699">rRNA-binding</keyword>
<keyword evidence="5 10" id="KW-0547">Nucleotide-binding</keyword>
<dbReference type="Gene3D" id="2.40.50.140">
    <property type="entry name" value="Nucleic acid-binding proteins"/>
    <property type="match status" value="1"/>
</dbReference>
<evidence type="ECO:0000313" key="13">
    <source>
        <dbReference type="EMBL" id="MBU3838797.1"/>
    </source>
</evidence>
<keyword evidence="8 10" id="KW-0694">RNA-binding</keyword>
<dbReference type="EMBL" id="JAHLFW010000089">
    <property type="protein sequence ID" value="MBU3838797.1"/>
    <property type="molecule type" value="Genomic_DNA"/>
</dbReference>
<evidence type="ECO:0000256" key="3">
    <source>
        <dbReference type="ARBA" id="ARBA00022723"/>
    </source>
</evidence>
<keyword evidence="9 10" id="KW-0342">GTP-binding</keyword>
<feature type="binding site" evidence="10">
    <location>
        <begin position="127"/>
        <end position="130"/>
    </location>
    <ligand>
        <name>GTP</name>
        <dbReference type="ChEBI" id="CHEBI:37565"/>
    </ligand>
</feature>
<feature type="domain" description="EngC GTPase" evidence="11">
    <location>
        <begin position="87"/>
        <end position="237"/>
    </location>
</feature>
<evidence type="ECO:0000256" key="4">
    <source>
        <dbReference type="ARBA" id="ARBA00022730"/>
    </source>
</evidence>
<evidence type="ECO:0000256" key="8">
    <source>
        <dbReference type="ARBA" id="ARBA00022884"/>
    </source>
</evidence>
<dbReference type="GO" id="GO:0003924">
    <property type="term" value="F:GTPase activity"/>
    <property type="evidence" value="ECO:0007669"/>
    <property type="project" value="UniProtKB-UniRule"/>
</dbReference>
<dbReference type="Pfam" id="PF16745">
    <property type="entry name" value="RsgA_N"/>
    <property type="match status" value="1"/>
</dbReference>
<feature type="binding site" evidence="10">
    <location>
        <begin position="181"/>
        <end position="189"/>
    </location>
    <ligand>
        <name>GTP</name>
        <dbReference type="ChEBI" id="CHEBI:37565"/>
    </ligand>
</feature>
<dbReference type="HAMAP" id="MF_01820">
    <property type="entry name" value="GTPase_RsgA"/>
    <property type="match status" value="1"/>
</dbReference>
<evidence type="ECO:0000256" key="5">
    <source>
        <dbReference type="ARBA" id="ARBA00022741"/>
    </source>
</evidence>
<comment type="subunit">
    <text evidence="10">Monomer. Associates with 30S ribosomal subunit, binds 16S rRNA.</text>
</comment>
<dbReference type="SUPFAM" id="SSF52540">
    <property type="entry name" value="P-loop containing nucleoside triphosphate hydrolases"/>
    <property type="match status" value="1"/>
</dbReference>
<dbReference type="PANTHER" id="PTHR32120">
    <property type="entry name" value="SMALL RIBOSOMAL SUBUNIT BIOGENESIS GTPASE RSGA"/>
    <property type="match status" value="1"/>
</dbReference>
<keyword evidence="6 10" id="KW-0378">Hydrolase</keyword>
<evidence type="ECO:0000256" key="7">
    <source>
        <dbReference type="ARBA" id="ARBA00022833"/>
    </source>
</evidence>
<dbReference type="Pfam" id="PF03193">
    <property type="entry name" value="RsgA_GTPase"/>
    <property type="match status" value="1"/>
</dbReference>
<dbReference type="CDD" id="cd01854">
    <property type="entry name" value="YjeQ_EngC"/>
    <property type="match status" value="1"/>
</dbReference>
<dbReference type="InterPro" id="IPR031944">
    <property type="entry name" value="RsgA_N"/>
</dbReference>
<reference evidence="13" key="2">
    <citation type="submission" date="2021-04" db="EMBL/GenBank/DDBJ databases">
        <authorList>
            <person name="Gilroy R."/>
        </authorList>
    </citation>
    <scope>NUCLEOTIDE SEQUENCE</scope>
    <source>
        <strain evidence="13">G4-2901</strain>
    </source>
</reference>
<feature type="binding site" evidence="10">
    <location>
        <position position="263"/>
    </location>
    <ligand>
        <name>Zn(2+)</name>
        <dbReference type="ChEBI" id="CHEBI:29105"/>
    </ligand>
</feature>